<evidence type="ECO:0000256" key="4">
    <source>
        <dbReference type="PIRSR" id="PIRSR015582-2"/>
    </source>
</evidence>
<dbReference type="Gene3D" id="3.20.20.60">
    <property type="entry name" value="Phosphoenolpyruvate-binding domains"/>
    <property type="match status" value="2"/>
</dbReference>
<protein>
    <submittedName>
        <fullName evidence="5">ATP/GTP-binding protein</fullName>
    </submittedName>
</protein>
<dbReference type="AlphaFoldDB" id="A0A0J6XHL9"/>
<dbReference type="PIRSF" id="PIRSF015582">
    <property type="entry name" value="Cit_lyase_B"/>
    <property type="match status" value="1"/>
</dbReference>
<keyword evidence="3 4" id="KW-0460">Magnesium</keyword>
<feature type="binding site" evidence="4">
    <location>
        <position position="201"/>
    </location>
    <ligand>
        <name>Mg(2+)</name>
        <dbReference type="ChEBI" id="CHEBI:18420"/>
    </ligand>
</feature>
<dbReference type="EMBL" id="LFML01000161">
    <property type="protein sequence ID" value="KMO93697.1"/>
    <property type="molecule type" value="Genomic_DNA"/>
</dbReference>
<dbReference type="PANTHER" id="PTHR32308">
    <property type="entry name" value="LYASE BETA SUBUNIT, PUTATIVE (AFU_ORTHOLOGUE AFUA_4G13030)-RELATED"/>
    <property type="match status" value="1"/>
</dbReference>
<sequence length="388" mass="42717">MRHFGHISPTVRKDLFHQEPAEFTADSPARILAAALGATLYSPATRPHLAADVHKQAARGVVSMVLCLEDSISDAEVADAEENLVRQFAALDSDGGELPLLFIRVRTPEQIPDLVHRLGGSARRLAGFVLPKFTESRGTAFLDAVAQAEAAGGRQPLYAMPVLETPDLLHLETRVEALAGISRTVNRYRDRVLALRLGVTDFCSVYGLRRTPDMTAYDVQIVAGVIADVVNVLSRADGTGFTVTGPVWEYFRHQQRLFKPQLRRSPFLQEGVEELRTTLIEHDLDGLLREVELDRANGLLGKTCIHPAHVTPVHALSVVSHEEFSDAQDILRPERGGGGVMRSAYTNKMNEVKPHRAWAERTMLRAEVFGVAKEEVGFVDLLTAGLQL</sequence>
<keyword evidence="6" id="KW-1185">Reference proteome</keyword>
<evidence type="ECO:0000313" key="5">
    <source>
        <dbReference type="EMBL" id="KMO93697.1"/>
    </source>
</evidence>
<dbReference type="GO" id="GO:0006107">
    <property type="term" value="P:oxaloacetate metabolic process"/>
    <property type="evidence" value="ECO:0007669"/>
    <property type="project" value="TreeGrafter"/>
</dbReference>
<reference evidence="5 6" key="1">
    <citation type="submission" date="2015-06" db="EMBL/GenBank/DDBJ databases">
        <title>Recapitulation of the evolution of biosynthetic gene clusters reveals hidden chemical diversity on bacterial genomes.</title>
        <authorList>
            <person name="Cruz-Morales P."/>
            <person name="Martinez-Guerrero C."/>
            <person name="Morales-Escalante M.A."/>
            <person name="Yanez-Guerra L.A."/>
            <person name="Kopp J.F."/>
            <person name="Feldmann J."/>
            <person name="Ramos-Aboites H.E."/>
            <person name="Barona-Gomez F."/>
        </authorList>
    </citation>
    <scope>NUCLEOTIDE SEQUENCE [LARGE SCALE GENOMIC DNA]</scope>
    <source>
        <strain evidence="5 6">ATCC 31245</strain>
    </source>
</reference>
<dbReference type="GO" id="GO:0003824">
    <property type="term" value="F:catalytic activity"/>
    <property type="evidence" value="ECO:0007669"/>
    <property type="project" value="InterPro"/>
</dbReference>
<evidence type="ECO:0000256" key="3">
    <source>
        <dbReference type="ARBA" id="ARBA00022842"/>
    </source>
</evidence>
<dbReference type="InterPro" id="IPR040442">
    <property type="entry name" value="Pyrv_kinase-like_dom_sf"/>
</dbReference>
<name>A0A0J6XHL9_9ACTN</name>
<proteinExistence type="predicted"/>
<dbReference type="OrthoDB" id="348111at2"/>
<organism evidence="5 6">
    <name type="scientific">Streptomyces roseus</name>
    <dbReference type="NCBI Taxonomy" id="66430"/>
    <lineage>
        <taxon>Bacteria</taxon>
        <taxon>Bacillati</taxon>
        <taxon>Actinomycetota</taxon>
        <taxon>Actinomycetes</taxon>
        <taxon>Kitasatosporales</taxon>
        <taxon>Streptomycetaceae</taxon>
        <taxon>Streptomyces</taxon>
    </lineage>
</organism>
<dbReference type="InterPro" id="IPR011206">
    <property type="entry name" value="Citrate_lyase_beta/mcl1/mcl2"/>
</dbReference>
<dbReference type="InterPro" id="IPR039480">
    <property type="entry name" value="C-C_Bond_Lyase-like"/>
</dbReference>
<dbReference type="STRING" id="66430.ACS04_33950"/>
<evidence type="ECO:0000256" key="1">
    <source>
        <dbReference type="ARBA" id="ARBA00001946"/>
    </source>
</evidence>
<dbReference type="GO" id="GO:0000287">
    <property type="term" value="F:magnesium ion binding"/>
    <property type="evidence" value="ECO:0007669"/>
    <property type="project" value="TreeGrafter"/>
</dbReference>
<gene>
    <name evidence="5" type="ORF">ACS04_33950</name>
</gene>
<comment type="caution">
    <text evidence="5">The sequence shown here is derived from an EMBL/GenBank/DDBJ whole genome shotgun (WGS) entry which is preliminary data.</text>
</comment>
<dbReference type="Pfam" id="PF15617">
    <property type="entry name" value="C-C_Bond_Lyase"/>
    <property type="match status" value="1"/>
</dbReference>
<comment type="cofactor">
    <cofactor evidence="1">
        <name>Mg(2+)</name>
        <dbReference type="ChEBI" id="CHEBI:18420"/>
    </cofactor>
</comment>
<accession>A0A0J6XHL9</accession>
<feature type="binding site" evidence="4">
    <location>
        <position position="172"/>
    </location>
    <ligand>
        <name>Mg(2+)</name>
        <dbReference type="ChEBI" id="CHEBI:18420"/>
    </ligand>
</feature>
<evidence type="ECO:0000256" key="2">
    <source>
        <dbReference type="ARBA" id="ARBA00022723"/>
    </source>
</evidence>
<dbReference type="InterPro" id="IPR015813">
    <property type="entry name" value="Pyrv/PenolPyrv_kinase-like_dom"/>
</dbReference>
<dbReference type="RefSeq" id="WP_048480691.1">
    <property type="nucleotide sequence ID" value="NZ_JBIRUD010000010.1"/>
</dbReference>
<dbReference type="PANTHER" id="PTHR32308:SF10">
    <property type="entry name" value="CITRATE LYASE SUBUNIT BETA"/>
    <property type="match status" value="1"/>
</dbReference>
<dbReference type="SUPFAM" id="SSF51621">
    <property type="entry name" value="Phosphoenolpyruvate/pyruvate domain"/>
    <property type="match status" value="1"/>
</dbReference>
<keyword evidence="2 4" id="KW-0479">Metal-binding</keyword>
<dbReference type="PATRIC" id="fig|66430.4.peg.3531"/>
<evidence type="ECO:0000313" key="6">
    <source>
        <dbReference type="Proteomes" id="UP000035932"/>
    </source>
</evidence>
<dbReference type="Proteomes" id="UP000035932">
    <property type="component" value="Unassembled WGS sequence"/>
</dbReference>